<comment type="caution">
    <text evidence="2">The sequence shown here is derived from an EMBL/GenBank/DDBJ whole genome shotgun (WGS) entry which is preliminary data.</text>
</comment>
<dbReference type="InterPro" id="IPR001279">
    <property type="entry name" value="Metallo-B-lactamas"/>
</dbReference>
<keyword evidence="2" id="KW-0378">Hydrolase</keyword>
<dbReference type="Proteomes" id="UP000297447">
    <property type="component" value="Unassembled WGS sequence"/>
</dbReference>
<dbReference type="Gene3D" id="3.60.15.10">
    <property type="entry name" value="Ribonuclease Z/Hydroxyacylglutathione hydrolase-like"/>
    <property type="match status" value="1"/>
</dbReference>
<dbReference type="InterPro" id="IPR036866">
    <property type="entry name" value="RibonucZ/Hydroxyglut_hydro"/>
</dbReference>
<dbReference type="SUPFAM" id="SSF56281">
    <property type="entry name" value="Metallo-hydrolase/oxidoreductase"/>
    <property type="match status" value="1"/>
</dbReference>
<dbReference type="GO" id="GO:0016787">
    <property type="term" value="F:hydrolase activity"/>
    <property type="evidence" value="ECO:0007669"/>
    <property type="project" value="UniProtKB-KW"/>
</dbReference>
<keyword evidence="3" id="KW-1185">Reference proteome</keyword>
<evidence type="ECO:0000313" key="3">
    <source>
        <dbReference type="Proteomes" id="UP000297447"/>
    </source>
</evidence>
<sequence>MHATSAAQFASSTTRIAPDLEQVRDDVWALGMPMPGGHIPYSLLYLLRDSADGIHVIDPGWDSKSNLQRVLRALASLGAAATDIRSITATHLHPDHIGMGPRLKQASGAPLQVHATEKEALYARGVGGWSPSVFSHVLDDWGVPANRRAEIEAILSATPPHPDVHVDRVLANNERLDIPGFDLVAMLTPGHTPGHLSLRDDARSIMFTGDHLLPTMHAGLGLGGPTNTNALTDYLDSLDTVSVYPDHEALPGHGYRFSGLAKRAGKSARHHLKRSREVAEVVADSPDSTIWQIAERLTWTAGWNRLEGFFLFSALSQTAIHRDFVAADGLARIAAHHR</sequence>
<dbReference type="RefSeq" id="WP_134520642.1">
    <property type="nucleotide sequence ID" value="NZ_SOHE01000069.1"/>
</dbReference>
<dbReference type="PANTHER" id="PTHR23131:SF4">
    <property type="entry name" value="METALLO-BETA-LACTAMASE SUPERFAMILY POTEIN"/>
    <property type="match status" value="1"/>
</dbReference>
<dbReference type="InterPro" id="IPR050662">
    <property type="entry name" value="Sec-metab_biosynth-thioest"/>
</dbReference>
<organism evidence="2 3">
    <name type="scientific">Cryobacterium frigoriphilum</name>
    <dbReference type="NCBI Taxonomy" id="1259150"/>
    <lineage>
        <taxon>Bacteria</taxon>
        <taxon>Bacillati</taxon>
        <taxon>Actinomycetota</taxon>
        <taxon>Actinomycetes</taxon>
        <taxon>Micrococcales</taxon>
        <taxon>Microbacteriaceae</taxon>
        <taxon>Cryobacterium</taxon>
    </lineage>
</organism>
<evidence type="ECO:0000259" key="1">
    <source>
        <dbReference type="SMART" id="SM00849"/>
    </source>
</evidence>
<dbReference type="OrthoDB" id="2971563at2"/>
<dbReference type="AlphaFoldDB" id="A0A4R8ZV98"/>
<protein>
    <submittedName>
        <fullName evidence="2">MBL fold metallo-hydrolase</fullName>
    </submittedName>
</protein>
<gene>
    <name evidence="2" type="ORF">E3T55_16485</name>
</gene>
<dbReference type="PANTHER" id="PTHR23131">
    <property type="entry name" value="ENDORIBONUCLEASE LACTB2"/>
    <property type="match status" value="1"/>
</dbReference>
<dbReference type="Pfam" id="PF00753">
    <property type="entry name" value="Lactamase_B"/>
    <property type="match status" value="1"/>
</dbReference>
<dbReference type="SMART" id="SM00849">
    <property type="entry name" value="Lactamase_B"/>
    <property type="match status" value="1"/>
</dbReference>
<feature type="domain" description="Metallo-beta-lactamase" evidence="1">
    <location>
        <begin position="41"/>
        <end position="253"/>
    </location>
</feature>
<proteinExistence type="predicted"/>
<reference evidence="2 3" key="1">
    <citation type="submission" date="2019-03" db="EMBL/GenBank/DDBJ databases">
        <title>Genomics of glacier-inhabiting Cryobacterium strains.</title>
        <authorList>
            <person name="Liu Q."/>
            <person name="Xin Y.-H."/>
        </authorList>
    </citation>
    <scope>NUCLEOTIDE SEQUENCE [LARGE SCALE GENOMIC DNA]</scope>
    <source>
        <strain evidence="2 3">Hh14</strain>
    </source>
</reference>
<dbReference type="EMBL" id="SOHE01000069">
    <property type="protein sequence ID" value="TFD46966.1"/>
    <property type="molecule type" value="Genomic_DNA"/>
</dbReference>
<name>A0A4R8ZV98_9MICO</name>
<evidence type="ECO:0000313" key="2">
    <source>
        <dbReference type="EMBL" id="TFD46966.1"/>
    </source>
</evidence>
<accession>A0A4R8ZV98</accession>